<name>A0ABW2XZ20_9ACTN</name>
<keyword evidence="10" id="KW-1133">Transmembrane helix</keyword>
<feature type="region of interest" description="Disordered" evidence="9">
    <location>
        <begin position="344"/>
        <end position="368"/>
    </location>
</feature>
<feature type="transmembrane region" description="Helical" evidence="10">
    <location>
        <begin position="18"/>
        <end position="37"/>
    </location>
</feature>
<dbReference type="GO" id="GO:0016301">
    <property type="term" value="F:kinase activity"/>
    <property type="evidence" value="ECO:0007669"/>
    <property type="project" value="UniProtKB-KW"/>
</dbReference>
<dbReference type="SMART" id="SM00387">
    <property type="entry name" value="HATPase_c"/>
    <property type="match status" value="1"/>
</dbReference>
<keyword evidence="13" id="KW-1185">Reference proteome</keyword>
<evidence type="ECO:0000256" key="10">
    <source>
        <dbReference type="SAM" id="Phobius"/>
    </source>
</evidence>
<dbReference type="RefSeq" id="WP_131760523.1">
    <property type="nucleotide sequence ID" value="NZ_CAACUY010000119.1"/>
</dbReference>
<dbReference type="EC" id="2.7.13.3" evidence="2"/>
<dbReference type="Gene3D" id="1.20.5.1930">
    <property type="match status" value="1"/>
</dbReference>
<dbReference type="CDD" id="cd16917">
    <property type="entry name" value="HATPase_UhpB-NarQ-NarX-like"/>
    <property type="match status" value="1"/>
</dbReference>
<dbReference type="Gene3D" id="3.30.565.10">
    <property type="entry name" value="Histidine kinase-like ATPase, C-terminal domain"/>
    <property type="match status" value="1"/>
</dbReference>
<keyword evidence="6 12" id="KW-0418">Kinase</keyword>
<proteinExistence type="predicted"/>
<keyword evidence="4" id="KW-0808">Transferase</keyword>
<evidence type="ECO:0000259" key="11">
    <source>
        <dbReference type="SMART" id="SM00387"/>
    </source>
</evidence>
<evidence type="ECO:0000256" key="3">
    <source>
        <dbReference type="ARBA" id="ARBA00022553"/>
    </source>
</evidence>
<dbReference type="PANTHER" id="PTHR24421">
    <property type="entry name" value="NITRATE/NITRITE SENSOR PROTEIN NARX-RELATED"/>
    <property type="match status" value="1"/>
</dbReference>
<feature type="transmembrane region" description="Helical" evidence="10">
    <location>
        <begin position="110"/>
        <end position="128"/>
    </location>
</feature>
<keyword evidence="10" id="KW-0812">Transmembrane</keyword>
<accession>A0ABW2XZ20</accession>
<evidence type="ECO:0000313" key="13">
    <source>
        <dbReference type="Proteomes" id="UP001597063"/>
    </source>
</evidence>
<reference evidence="13" key="1">
    <citation type="journal article" date="2019" name="Int. J. Syst. Evol. Microbiol.">
        <title>The Global Catalogue of Microorganisms (GCM) 10K type strain sequencing project: providing services to taxonomists for standard genome sequencing and annotation.</title>
        <authorList>
            <consortium name="The Broad Institute Genomics Platform"/>
            <consortium name="The Broad Institute Genome Sequencing Center for Infectious Disease"/>
            <person name="Wu L."/>
            <person name="Ma J."/>
        </authorList>
    </citation>
    <scope>NUCLEOTIDE SEQUENCE [LARGE SCALE GENOMIC DNA]</scope>
    <source>
        <strain evidence="13">JCM 9371</strain>
    </source>
</reference>
<evidence type="ECO:0000313" key="12">
    <source>
        <dbReference type="EMBL" id="MFD0691364.1"/>
    </source>
</evidence>
<dbReference type="InterPro" id="IPR003594">
    <property type="entry name" value="HATPase_dom"/>
</dbReference>
<gene>
    <name evidence="12" type="ORF">ACFQZM_43225</name>
</gene>
<evidence type="ECO:0000256" key="7">
    <source>
        <dbReference type="ARBA" id="ARBA00022840"/>
    </source>
</evidence>
<dbReference type="SUPFAM" id="SSF55874">
    <property type="entry name" value="ATPase domain of HSP90 chaperone/DNA topoisomerase II/histidine kinase"/>
    <property type="match status" value="1"/>
</dbReference>
<evidence type="ECO:0000256" key="4">
    <source>
        <dbReference type="ARBA" id="ARBA00022679"/>
    </source>
</evidence>
<evidence type="ECO:0000256" key="6">
    <source>
        <dbReference type="ARBA" id="ARBA00022777"/>
    </source>
</evidence>
<comment type="catalytic activity">
    <reaction evidence="1">
        <text>ATP + protein L-histidine = ADP + protein N-phospho-L-histidine.</text>
        <dbReference type="EC" id="2.7.13.3"/>
    </reaction>
</comment>
<evidence type="ECO:0000256" key="5">
    <source>
        <dbReference type="ARBA" id="ARBA00022741"/>
    </source>
</evidence>
<dbReference type="InterPro" id="IPR055558">
    <property type="entry name" value="DUF7134"/>
</dbReference>
<evidence type="ECO:0000256" key="9">
    <source>
        <dbReference type="SAM" id="MobiDB-lite"/>
    </source>
</evidence>
<dbReference type="InterPro" id="IPR050482">
    <property type="entry name" value="Sensor_HK_TwoCompSys"/>
</dbReference>
<feature type="transmembrane region" description="Helical" evidence="10">
    <location>
        <begin position="140"/>
        <end position="159"/>
    </location>
</feature>
<dbReference type="EMBL" id="JBHTGP010000028">
    <property type="protein sequence ID" value="MFD0691364.1"/>
    <property type="molecule type" value="Genomic_DNA"/>
</dbReference>
<organism evidence="12 13">
    <name type="scientific">Actinomadura fibrosa</name>
    <dbReference type="NCBI Taxonomy" id="111802"/>
    <lineage>
        <taxon>Bacteria</taxon>
        <taxon>Bacillati</taxon>
        <taxon>Actinomycetota</taxon>
        <taxon>Actinomycetes</taxon>
        <taxon>Streptosporangiales</taxon>
        <taxon>Thermomonosporaceae</taxon>
        <taxon>Actinomadura</taxon>
    </lineage>
</organism>
<evidence type="ECO:0000256" key="8">
    <source>
        <dbReference type="ARBA" id="ARBA00023012"/>
    </source>
</evidence>
<sequence length="429" mass="45491">MNSLRSGAARPRPRARGLLLDAGVTAVVGVFVVTLIHASDDRGSSPADARAYALGVLMTLPLLLHRRRPVAALTLTSLGLFVYYSLDYPGIPPTVPLAVPMYSAVHAGHARWAAGIYGGFFWVGYVMVVRETGAPVETAADFLTHAAFAVTVMLLAEVVRSRRALAAETRERLRLAAEERELEAARRVAEDRVRIARELHDTVAHSMATIAVQAGSALHVLGERDGDDRDEEVRPALTVIRETSKRALREMRATLGVLRSAADARDRGGAGLDRLPALLEAVRSSGVPVELDVTGRPETVLAPAADHAAYRILQESLTNVLRHAGPDVRVRVRMAYREEGLDLEIDDDGTGPVDAGHEPGSESGHGVNGMRERALALGGTFAAGPGPSGGFRVAARLPLRPAASGASGGLADAPPRDETPVTDVTRSAS</sequence>
<keyword evidence="10" id="KW-0472">Membrane</keyword>
<keyword evidence="3" id="KW-0597">Phosphoprotein</keyword>
<feature type="transmembrane region" description="Helical" evidence="10">
    <location>
        <begin position="70"/>
        <end position="86"/>
    </location>
</feature>
<keyword evidence="5" id="KW-0547">Nucleotide-binding</keyword>
<comment type="caution">
    <text evidence="12">The sequence shown here is derived from an EMBL/GenBank/DDBJ whole genome shotgun (WGS) entry which is preliminary data.</text>
</comment>
<dbReference type="Pfam" id="PF07730">
    <property type="entry name" value="HisKA_3"/>
    <property type="match status" value="1"/>
</dbReference>
<feature type="domain" description="Histidine kinase/HSP90-like ATPase" evidence="11">
    <location>
        <begin position="304"/>
        <end position="401"/>
    </location>
</feature>
<dbReference type="PANTHER" id="PTHR24421:SF10">
    <property type="entry name" value="NITRATE_NITRITE SENSOR PROTEIN NARQ"/>
    <property type="match status" value="1"/>
</dbReference>
<protein>
    <recommendedName>
        <fullName evidence="2">histidine kinase</fullName>
        <ecNumber evidence="2">2.7.13.3</ecNumber>
    </recommendedName>
</protein>
<feature type="region of interest" description="Disordered" evidence="9">
    <location>
        <begin position="402"/>
        <end position="429"/>
    </location>
</feature>
<feature type="transmembrane region" description="Helical" evidence="10">
    <location>
        <begin position="49"/>
        <end position="65"/>
    </location>
</feature>
<evidence type="ECO:0000256" key="1">
    <source>
        <dbReference type="ARBA" id="ARBA00000085"/>
    </source>
</evidence>
<evidence type="ECO:0000256" key="2">
    <source>
        <dbReference type="ARBA" id="ARBA00012438"/>
    </source>
</evidence>
<dbReference type="Pfam" id="PF02518">
    <property type="entry name" value="HATPase_c"/>
    <property type="match status" value="1"/>
</dbReference>
<dbReference type="Proteomes" id="UP001597063">
    <property type="component" value="Unassembled WGS sequence"/>
</dbReference>
<keyword evidence="8" id="KW-0902">Two-component regulatory system</keyword>
<dbReference type="InterPro" id="IPR036890">
    <property type="entry name" value="HATPase_C_sf"/>
</dbReference>
<dbReference type="InterPro" id="IPR011712">
    <property type="entry name" value="Sig_transdc_His_kin_sub3_dim/P"/>
</dbReference>
<feature type="compositionally biased region" description="Low complexity" evidence="9">
    <location>
        <begin position="402"/>
        <end position="413"/>
    </location>
</feature>
<dbReference type="Pfam" id="PF23539">
    <property type="entry name" value="DUF7134"/>
    <property type="match status" value="1"/>
</dbReference>
<keyword evidence="7" id="KW-0067">ATP-binding</keyword>